<proteinExistence type="inferred from homology"/>
<dbReference type="PANTHER" id="PTHR30024">
    <property type="entry name" value="ALIPHATIC SULFONATES-BINDING PROTEIN-RELATED"/>
    <property type="match status" value="1"/>
</dbReference>
<comment type="caution">
    <text evidence="5">The sequence shown here is derived from an EMBL/GenBank/DDBJ whole genome shotgun (WGS) entry which is preliminary data.</text>
</comment>
<keyword evidence="3" id="KW-0732">Signal</keyword>
<organism evidence="5 6">
    <name type="scientific">Leeuwenhoekiella aequorea</name>
    <dbReference type="NCBI Taxonomy" id="283736"/>
    <lineage>
        <taxon>Bacteria</taxon>
        <taxon>Pseudomonadati</taxon>
        <taxon>Bacteroidota</taxon>
        <taxon>Flavobacteriia</taxon>
        <taxon>Flavobacteriales</taxon>
        <taxon>Flavobacteriaceae</taxon>
        <taxon>Leeuwenhoekiella</taxon>
    </lineage>
</organism>
<dbReference type="OrthoDB" id="6191474at2"/>
<dbReference type="AlphaFoldDB" id="A0A4Q0P824"/>
<sequence>MTKITIGGVPEHFNLPIHLCIEDGLFKNVGLDIEWVEFPGGTGAMNLALRNGEIDIAIILTEGIVKDIAAGNESKIIQNYVSTPLIWGVHVAANSPFNTLDDLEDTRPAISRFGSGSHVMAYVQAKKINWNTQAINCVVVNNLDNAIQSLSKGEADYFMWEHYTTKPLVDSNIFRRVSDFPTPWSSFVVAATSKALADKQDAISSFLEVLNTKTSSFKNINEVDVLLAKRYNQKLEDIKTWLSKTEWSQDQLPHSEIEDVQNHLLELDMIDKKQDVSFYLTII</sequence>
<dbReference type="GO" id="GO:0042597">
    <property type="term" value="C:periplasmic space"/>
    <property type="evidence" value="ECO:0007669"/>
    <property type="project" value="UniProtKB-SubCell"/>
</dbReference>
<evidence type="ECO:0000259" key="4">
    <source>
        <dbReference type="Pfam" id="PF22384"/>
    </source>
</evidence>
<dbReference type="RefSeq" id="WP_128757455.1">
    <property type="nucleotide sequence ID" value="NZ_QOVM01000003.1"/>
</dbReference>
<dbReference type="Gene3D" id="3.40.190.10">
    <property type="entry name" value="Periplasmic binding protein-like II"/>
    <property type="match status" value="2"/>
</dbReference>
<dbReference type="Proteomes" id="UP000289238">
    <property type="component" value="Unassembled WGS sequence"/>
</dbReference>
<evidence type="ECO:0000256" key="1">
    <source>
        <dbReference type="ARBA" id="ARBA00004418"/>
    </source>
</evidence>
<name>A0A4Q0P824_9FLAO</name>
<evidence type="ECO:0000313" key="5">
    <source>
        <dbReference type="EMBL" id="RXG22458.1"/>
    </source>
</evidence>
<dbReference type="SUPFAM" id="SSF53850">
    <property type="entry name" value="Periplasmic binding protein-like II"/>
    <property type="match status" value="1"/>
</dbReference>
<feature type="domain" description="Ca3427-like PBP 2" evidence="4">
    <location>
        <begin position="101"/>
        <end position="178"/>
    </location>
</feature>
<protein>
    <submittedName>
        <fullName evidence="5">NMT1/THI5 like protein</fullName>
    </submittedName>
</protein>
<keyword evidence="6" id="KW-1185">Reference proteome</keyword>
<accession>A0A4Q0P824</accession>
<reference evidence="5 6" key="1">
    <citation type="submission" date="2018-07" db="EMBL/GenBank/DDBJ databases">
        <title>Leeuwenhoekiella genomics.</title>
        <authorList>
            <person name="Tahon G."/>
            <person name="Willems A."/>
        </authorList>
    </citation>
    <scope>NUCLEOTIDE SEQUENCE [LARGE SCALE GENOMIC DNA]</scope>
    <source>
        <strain evidence="5 6">LMG 22550</strain>
    </source>
</reference>
<evidence type="ECO:0000313" key="6">
    <source>
        <dbReference type="Proteomes" id="UP000289238"/>
    </source>
</evidence>
<dbReference type="PANTHER" id="PTHR30024:SF47">
    <property type="entry name" value="TAURINE-BINDING PERIPLASMIC PROTEIN"/>
    <property type="match status" value="1"/>
</dbReference>
<dbReference type="CDD" id="cd13637">
    <property type="entry name" value="PBP2_Ca3427_like"/>
    <property type="match status" value="1"/>
</dbReference>
<evidence type="ECO:0000256" key="2">
    <source>
        <dbReference type="ARBA" id="ARBA00010742"/>
    </source>
</evidence>
<dbReference type="InterPro" id="IPR054364">
    <property type="entry name" value="Ca3427-like_PBP2"/>
</dbReference>
<evidence type="ECO:0000256" key="3">
    <source>
        <dbReference type="ARBA" id="ARBA00022729"/>
    </source>
</evidence>
<comment type="similarity">
    <text evidence="2">Belongs to the bacterial solute-binding protein SsuA/TauA family.</text>
</comment>
<dbReference type="Pfam" id="PF22384">
    <property type="entry name" value="PBP2_Ca3427_like"/>
    <property type="match status" value="1"/>
</dbReference>
<comment type="subcellular location">
    <subcellularLocation>
        <location evidence="1">Periplasm</location>
    </subcellularLocation>
</comment>
<gene>
    <name evidence="5" type="ORF">DSM00_1553</name>
</gene>
<dbReference type="EMBL" id="QOVM01000003">
    <property type="protein sequence ID" value="RXG22458.1"/>
    <property type="molecule type" value="Genomic_DNA"/>
</dbReference>